<dbReference type="PANTHER" id="PTHR33414">
    <property type="entry name" value="PROTEIN PLASTID MOVEMENT IMPAIRED 1-RELATED 1"/>
    <property type="match status" value="1"/>
</dbReference>
<dbReference type="InterPro" id="IPR048972">
    <property type="entry name" value="PMI1_PMIR1-2_C"/>
</dbReference>
<reference evidence="3" key="1">
    <citation type="submission" date="2021-03" db="EMBL/GenBank/DDBJ databases">
        <authorList>
            <consortium name="Genoscope - CEA"/>
            <person name="William W."/>
        </authorList>
    </citation>
    <scope>NUCLEOTIDE SEQUENCE</scope>
    <source>
        <strain evidence="3">Doubled-haploid Pahang</strain>
    </source>
</reference>
<feature type="compositionally biased region" description="Polar residues" evidence="1">
    <location>
        <begin position="97"/>
        <end position="110"/>
    </location>
</feature>
<protein>
    <submittedName>
        <fullName evidence="3">(wild Malaysian banana) hypothetical protein</fullName>
    </submittedName>
</protein>
<evidence type="ECO:0000259" key="2">
    <source>
        <dbReference type="PROSITE" id="PS51840"/>
    </source>
</evidence>
<name>A0A804L559_MUSAM</name>
<feature type="region of interest" description="Disordered" evidence="1">
    <location>
        <begin position="323"/>
        <end position="379"/>
    </location>
</feature>
<dbReference type="EMBL" id="HG996475">
    <property type="protein sequence ID" value="CAG1863799.1"/>
    <property type="molecule type" value="Genomic_DNA"/>
</dbReference>
<proteinExistence type="predicted"/>
<dbReference type="FunCoup" id="A0A804L559">
    <property type="interactions" value="3307"/>
</dbReference>
<feature type="compositionally biased region" description="Polar residues" evidence="1">
    <location>
        <begin position="323"/>
        <end position="340"/>
    </location>
</feature>
<reference evidence="4" key="2">
    <citation type="submission" date="2021-05" db="UniProtKB">
        <authorList>
            <consortium name="EnsemblPlants"/>
        </authorList>
    </citation>
    <scope>IDENTIFICATION</scope>
    <source>
        <strain evidence="4">subsp. malaccensis</strain>
    </source>
</reference>
<dbReference type="InParanoid" id="A0A804L559"/>
<dbReference type="AlphaFoldDB" id="A0A804L559"/>
<feature type="domain" description="C2 NT-type" evidence="2">
    <location>
        <begin position="126"/>
        <end position="280"/>
    </location>
</feature>
<accession>A0A804L559</accession>
<sequence>MADGSQGKDPNAQLLQELDALSHSLYQSHTARRTASLVLPRSSAPAPGTGAGGDGTAAESRPRSRRMSMSPWRSRPKTQNELELDDSDDGRRGPPSKRQSLSGATTTATETSDKKGIWSWKPMRALSHIGMQRLGCLFSVEVVAIQGLPASMNGLRLSVVVRKKETKEGALQTMPARVLQGSADFEETLFIRCHVYCSGGAGTGKPLKFESRPFLISIVAIDAPELDFGKNSVDLSPLVKESMEKSLEGARVRQWDSSFPLSGKAKGGELVLKLSFQIMEDGGVGLYKKAEAGGGSSSSTTAKARESSFSSVFKKSKSSFSVTSPKITRSKPSLTPTKEASSVDLKEIDDFSLDDPAPPPSSSPPPVQKPEPELKDDLDLPEFEVVDKGIEIQHAEKQEHQEEEEEEAESVEVAAEATLAPSEVVKEVVHDSAHLSRLTELDAIAQQIKALESLMVGDVLNPTKAAQEDETPRLDAEEDAVTREFLQMLELEDKTPPIFDIGDHLSAAETGVAEGRDGDKGIYISDLGKGLGSVVQTRDGGYLSATNPFNVEVARKETPKLAMQISRPFILGEQRLTSGFEVFQRLAAIGPDELGAKLQSLTSMDELMGKTAEQIAFEGMAAAIISGRNKEGASSSAARTVALLKTMATALSEGRKERILTGIWNVAEEPVAAEEILAFALQKIEAMAVEALKIQAGMAEEEALFDVSPLAAKAADKHPLYSAIPPEDWEAACAAANSVTLLVVIQLRDPLRRYETVGAPLIAMIQAARAEGGGKEEEAKFKVASLHVGGLKLRPGGRRGVWDGEKQRLTAMQWLVAYGLGKAGKKKAGQGKGGQDALWSLSSRIMADMWLKPMRNPDVKMAEQ</sequence>
<dbReference type="Proteomes" id="UP000012960">
    <property type="component" value="Unplaced"/>
</dbReference>
<keyword evidence="5" id="KW-1185">Reference proteome</keyword>
<evidence type="ECO:0000313" key="3">
    <source>
        <dbReference type="EMBL" id="CAG1863799.1"/>
    </source>
</evidence>
<feature type="region of interest" description="Disordered" evidence="1">
    <location>
        <begin position="32"/>
        <end position="114"/>
    </location>
</feature>
<dbReference type="InterPro" id="IPR039614">
    <property type="entry name" value="PMI1-like"/>
</dbReference>
<evidence type="ECO:0000256" key="1">
    <source>
        <dbReference type="SAM" id="MobiDB-lite"/>
    </source>
</evidence>
<evidence type="ECO:0000313" key="5">
    <source>
        <dbReference type="Proteomes" id="UP000012960"/>
    </source>
</evidence>
<dbReference type="PROSITE" id="PS51840">
    <property type="entry name" value="C2_NT"/>
    <property type="match status" value="1"/>
</dbReference>
<dbReference type="Gramene" id="Ma11_t07100.1">
    <property type="protein sequence ID" value="Ma11_p07100.1"/>
    <property type="gene ID" value="Ma11_g07100"/>
</dbReference>
<dbReference type="OMA" id="HIGMNRL"/>
<dbReference type="Pfam" id="PF21745">
    <property type="entry name" value="PMI1_PMIR1-2_C"/>
    <property type="match status" value="1"/>
</dbReference>
<dbReference type="OrthoDB" id="656546at2759"/>
<dbReference type="EnsemblPlants" id="Ma11_t07100.1">
    <property type="protein sequence ID" value="Ma11_p07100.1"/>
    <property type="gene ID" value="Ma11_g07100"/>
</dbReference>
<evidence type="ECO:0000313" key="4">
    <source>
        <dbReference type="EnsemblPlants" id="Ma11_p07100.1"/>
    </source>
</evidence>
<dbReference type="InterPro" id="IPR019448">
    <property type="entry name" value="NT-C2"/>
</dbReference>
<dbReference type="PANTHER" id="PTHR33414:SF2">
    <property type="entry name" value="PROTEIN PLASTID MOVEMENT IMPAIRED 1"/>
    <property type="match status" value="1"/>
</dbReference>
<organism evidence="4 5">
    <name type="scientific">Musa acuminata subsp. malaccensis</name>
    <name type="common">Wild banana</name>
    <name type="synonym">Musa malaccensis</name>
    <dbReference type="NCBI Taxonomy" id="214687"/>
    <lineage>
        <taxon>Eukaryota</taxon>
        <taxon>Viridiplantae</taxon>
        <taxon>Streptophyta</taxon>
        <taxon>Embryophyta</taxon>
        <taxon>Tracheophyta</taxon>
        <taxon>Spermatophyta</taxon>
        <taxon>Magnoliopsida</taxon>
        <taxon>Liliopsida</taxon>
        <taxon>Zingiberales</taxon>
        <taxon>Musaceae</taxon>
        <taxon>Musa</taxon>
    </lineage>
</organism>
<dbReference type="Pfam" id="PF10358">
    <property type="entry name" value="NT-C2"/>
    <property type="match status" value="1"/>
</dbReference>
<feature type="compositionally biased region" description="Pro residues" evidence="1">
    <location>
        <begin position="356"/>
        <end position="369"/>
    </location>
</feature>
<gene>
    <name evidence="3" type="ORF">GSMUA_18290.1</name>
</gene>